<evidence type="ECO:0000313" key="2">
    <source>
        <dbReference type="Proteomes" id="UP000077202"/>
    </source>
</evidence>
<dbReference type="EMBL" id="LVLJ01001743">
    <property type="protein sequence ID" value="OAE28279.1"/>
    <property type="molecule type" value="Genomic_DNA"/>
</dbReference>
<accession>A0A176W5J4</accession>
<name>A0A176W5J4_MARPO</name>
<evidence type="ECO:0000313" key="1">
    <source>
        <dbReference type="EMBL" id="OAE28279.1"/>
    </source>
</evidence>
<gene>
    <name evidence="1" type="ORF">AXG93_223s1150</name>
</gene>
<comment type="caution">
    <text evidence="1">The sequence shown here is derived from an EMBL/GenBank/DDBJ whole genome shotgun (WGS) entry which is preliminary data.</text>
</comment>
<dbReference type="AlphaFoldDB" id="A0A176W5J4"/>
<dbReference type="Proteomes" id="UP000077202">
    <property type="component" value="Unassembled WGS sequence"/>
</dbReference>
<proteinExistence type="predicted"/>
<organism evidence="1 2">
    <name type="scientific">Marchantia polymorpha subsp. ruderalis</name>
    <dbReference type="NCBI Taxonomy" id="1480154"/>
    <lineage>
        <taxon>Eukaryota</taxon>
        <taxon>Viridiplantae</taxon>
        <taxon>Streptophyta</taxon>
        <taxon>Embryophyta</taxon>
        <taxon>Marchantiophyta</taxon>
        <taxon>Marchantiopsida</taxon>
        <taxon>Marchantiidae</taxon>
        <taxon>Marchantiales</taxon>
        <taxon>Marchantiaceae</taxon>
        <taxon>Marchantia</taxon>
    </lineage>
</organism>
<reference evidence="1" key="1">
    <citation type="submission" date="2016-03" db="EMBL/GenBank/DDBJ databases">
        <title>Mechanisms controlling the formation of the plant cell surface in tip-growing cells are functionally conserved among land plants.</title>
        <authorList>
            <person name="Honkanen S."/>
            <person name="Jones V.A."/>
            <person name="Morieri G."/>
            <person name="Champion C."/>
            <person name="Hetherington A.J."/>
            <person name="Kelly S."/>
            <person name="Saint-Marcoux D."/>
            <person name="Proust H."/>
            <person name="Prescott H."/>
            <person name="Dolan L."/>
        </authorList>
    </citation>
    <scope>NUCLEOTIDE SEQUENCE [LARGE SCALE GENOMIC DNA]</scope>
    <source>
        <tissue evidence="1">Whole gametophyte</tissue>
    </source>
</reference>
<sequence length="82" mass="8692">MRRGALNTAAAAAAAAAAASSSSPSSPSRPPVPQLPWFRSRIRLSQVEIAAVRAHSQRGYCLARLGVYGFILCFAFRSTANE</sequence>
<keyword evidence="2" id="KW-1185">Reference proteome</keyword>
<protein>
    <submittedName>
        <fullName evidence="1">Uncharacterized protein</fullName>
    </submittedName>
</protein>